<comment type="caution">
    <text evidence="3">The sequence shown here is derived from an EMBL/GenBank/DDBJ whole genome shotgun (WGS) entry which is preliminary data.</text>
</comment>
<dbReference type="PANTHER" id="PTHR34309:SF1">
    <property type="entry name" value="PROTEIN GLCG"/>
    <property type="match status" value="1"/>
</dbReference>
<evidence type="ECO:0000256" key="2">
    <source>
        <dbReference type="SAM" id="SignalP"/>
    </source>
</evidence>
<feature type="signal peptide" evidence="2">
    <location>
        <begin position="1"/>
        <end position="23"/>
    </location>
</feature>
<keyword evidence="4" id="KW-1185">Reference proteome</keyword>
<dbReference type="RefSeq" id="WP_246439784.1">
    <property type="nucleotide sequence ID" value="NZ_JACHJN010000001.1"/>
</dbReference>
<evidence type="ECO:0000313" key="3">
    <source>
        <dbReference type="EMBL" id="MBB5954093.1"/>
    </source>
</evidence>
<dbReference type="Gene3D" id="3.30.450.150">
    <property type="entry name" value="Haem-degrading domain"/>
    <property type="match status" value="1"/>
</dbReference>
<name>A0A841CAW9_9PSEU</name>
<feature type="compositionally biased region" description="Low complexity" evidence="1">
    <location>
        <begin position="25"/>
        <end position="38"/>
    </location>
</feature>
<keyword evidence="2" id="KW-0732">Signal</keyword>
<gene>
    <name evidence="3" type="ORF">FHS29_000663</name>
</gene>
<proteinExistence type="predicted"/>
<dbReference type="InterPro" id="IPR005624">
    <property type="entry name" value="PduO/GlcC-like"/>
</dbReference>
<dbReference type="SUPFAM" id="SSF143744">
    <property type="entry name" value="GlcG-like"/>
    <property type="match status" value="1"/>
</dbReference>
<organism evidence="3 4">
    <name type="scientific">Saccharothrix tamanrassetensis</name>
    <dbReference type="NCBI Taxonomy" id="1051531"/>
    <lineage>
        <taxon>Bacteria</taxon>
        <taxon>Bacillati</taxon>
        <taxon>Actinomycetota</taxon>
        <taxon>Actinomycetes</taxon>
        <taxon>Pseudonocardiales</taxon>
        <taxon>Pseudonocardiaceae</taxon>
        <taxon>Saccharothrix</taxon>
    </lineage>
</organism>
<reference evidence="3 4" key="1">
    <citation type="submission" date="2020-08" db="EMBL/GenBank/DDBJ databases">
        <title>Genomic Encyclopedia of Type Strains, Phase III (KMG-III): the genomes of soil and plant-associated and newly described type strains.</title>
        <authorList>
            <person name="Whitman W."/>
        </authorList>
    </citation>
    <scope>NUCLEOTIDE SEQUENCE [LARGE SCALE GENOMIC DNA]</scope>
    <source>
        <strain evidence="3 4">CECT 8640</strain>
    </source>
</reference>
<sequence>MRKTVVGVLVALSVAGAGGYALADQDRGQAQGQSQSQGQGRGQAQGQSQGQGEGQGQGGKGVEVRTAKALTVDAAVRAAQAALDAAEKEGQRVTVAVVDRGGDLVVLLHGDGAGPQTEESARRKAFTSASFNAPTSALAGRVTGAGATLRDIPGTLFLAGGVPVASDGAPVAGIGVGGAPSGDLDEKYAKAGLDAVGG</sequence>
<evidence type="ECO:0000313" key="4">
    <source>
        <dbReference type="Proteomes" id="UP000547510"/>
    </source>
</evidence>
<dbReference type="InterPro" id="IPR052517">
    <property type="entry name" value="GlcG_carb_metab_protein"/>
</dbReference>
<feature type="compositionally biased region" description="Gly residues" evidence="1">
    <location>
        <begin position="39"/>
        <end position="61"/>
    </location>
</feature>
<accession>A0A841CAW9</accession>
<dbReference type="Pfam" id="PF03928">
    <property type="entry name" value="HbpS-like"/>
    <property type="match status" value="1"/>
</dbReference>
<dbReference type="InterPro" id="IPR038084">
    <property type="entry name" value="PduO/GlcC-like_sf"/>
</dbReference>
<feature type="chain" id="PRO_5032942153" evidence="2">
    <location>
        <begin position="24"/>
        <end position="198"/>
    </location>
</feature>
<feature type="region of interest" description="Disordered" evidence="1">
    <location>
        <begin position="25"/>
        <end position="62"/>
    </location>
</feature>
<evidence type="ECO:0000256" key="1">
    <source>
        <dbReference type="SAM" id="MobiDB-lite"/>
    </source>
</evidence>
<dbReference type="EMBL" id="JACHJN010000001">
    <property type="protein sequence ID" value="MBB5954093.1"/>
    <property type="molecule type" value="Genomic_DNA"/>
</dbReference>
<dbReference type="AlphaFoldDB" id="A0A841CAW9"/>
<dbReference type="Proteomes" id="UP000547510">
    <property type="component" value="Unassembled WGS sequence"/>
</dbReference>
<dbReference type="PANTHER" id="PTHR34309">
    <property type="entry name" value="SLR1406 PROTEIN"/>
    <property type="match status" value="1"/>
</dbReference>
<protein>
    <submittedName>
        <fullName evidence="3">Uncharacterized protein GlcG (DUF336 family)</fullName>
    </submittedName>
</protein>